<evidence type="ECO:0000313" key="5">
    <source>
        <dbReference type="EMBL" id="CAI9560052.1"/>
    </source>
</evidence>
<sequence length="157" mass="17902">MEEYTDFDDEIQHKPVIESDEEFDSELIKSIEDLENSPEYDTGAKSLTNSKSLNNVVDDEEDEGIEEEIEEDWDPCLPEPNTDQISCLKTYFGHSSFKPVQWKVIHSVLKDRRDNLVVMATGYGKSLCYQFAPVYTSGIGIVICPLISLMEDQVLQL</sequence>
<evidence type="ECO:0000256" key="3">
    <source>
        <dbReference type="SAM" id="MobiDB-lite"/>
    </source>
</evidence>
<organism evidence="5 6">
    <name type="scientific">Staurois parvus</name>
    <dbReference type="NCBI Taxonomy" id="386267"/>
    <lineage>
        <taxon>Eukaryota</taxon>
        <taxon>Metazoa</taxon>
        <taxon>Chordata</taxon>
        <taxon>Craniata</taxon>
        <taxon>Vertebrata</taxon>
        <taxon>Euteleostomi</taxon>
        <taxon>Amphibia</taxon>
        <taxon>Batrachia</taxon>
        <taxon>Anura</taxon>
        <taxon>Neobatrachia</taxon>
        <taxon>Ranoidea</taxon>
        <taxon>Ranidae</taxon>
        <taxon>Staurois</taxon>
    </lineage>
</organism>
<evidence type="ECO:0000256" key="1">
    <source>
        <dbReference type="ARBA" id="ARBA00005446"/>
    </source>
</evidence>
<accession>A0ABN9CIT6</accession>
<dbReference type="PANTHER" id="PTHR13710:SF120">
    <property type="entry name" value="BIFUNCTIONAL 3'-5' EXONUCLEASE_ATP-DEPENDENT HELICASE WRN"/>
    <property type="match status" value="1"/>
</dbReference>
<evidence type="ECO:0000259" key="4">
    <source>
        <dbReference type="Pfam" id="PF00270"/>
    </source>
</evidence>
<feature type="region of interest" description="Disordered" evidence="3">
    <location>
        <begin position="34"/>
        <end position="76"/>
    </location>
</feature>
<gene>
    <name evidence="5" type="ORF">SPARVUS_LOCUS5178197</name>
</gene>
<dbReference type="Gene3D" id="3.40.50.300">
    <property type="entry name" value="P-loop containing nucleotide triphosphate hydrolases"/>
    <property type="match status" value="1"/>
</dbReference>
<feature type="domain" description="DEAD/DEAH-box helicase" evidence="4">
    <location>
        <begin position="99"/>
        <end position="156"/>
    </location>
</feature>
<comment type="caution">
    <text evidence="5">The sequence shown here is derived from an EMBL/GenBank/DDBJ whole genome shotgun (WGS) entry which is preliminary data.</text>
</comment>
<evidence type="ECO:0000313" key="6">
    <source>
        <dbReference type="Proteomes" id="UP001162483"/>
    </source>
</evidence>
<dbReference type="InterPro" id="IPR027417">
    <property type="entry name" value="P-loop_NTPase"/>
</dbReference>
<dbReference type="InterPro" id="IPR011545">
    <property type="entry name" value="DEAD/DEAH_box_helicase_dom"/>
</dbReference>
<name>A0ABN9CIT6_9NEOB</name>
<reference evidence="5" key="1">
    <citation type="submission" date="2023-05" db="EMBL/GenBank/DDBJ databases">
        <authorList>
            <person name="Stuckert A."/>
        </authorList>
    </citation>
    <scope>NUCLEOTIDE SEQUENCE</scope>
</reference>
<feature type="compositionally biased region" description="Acidic residues" evidence="3">
    <location>
        <begin position="57"/>
        <end position="74"/>
    </location>
</feature>
<dbReference type="Proteomes" id="UP001162483">
    <property type="component" value="Unassembled WGS sequence"/>
</dbReference>
<protein>
    <recommendedName>
        <fullName evidence="4">DEAD/DEAH-box helicase domain-containing protein</fullName>
    </recommendedName>
</protein>
<proteinExistence type="inferred from homology"/>
<feature type="non-terminal residue" evidence="5">
    <location>
        <position position="157"/>
    </location>
</feature>
<dbReference type="EMBL" id="CATNWA010010537">
    <property type="protein sequence ID" value="CAI9560052.1"/>
    <property type="molecule type" value="Genomic_DNA"/>
</dbReference>
<dbReference type="PANTHER" id="PTHR13710">
    <property type="entry name" value="DNA HELICASE RECQ FAMILY MEMBER"/>
    <property type="match status" value="1"/>
</dbReference>
<dbReference type="Pfam" id="PF00270">
    <property type="entry name" value="DEAD"/>
    <property type="match status" value="1"/>
</dbReference>
<comment type="similarity">
    <text evidence="1">Belongs to the helicase family. RecQ subfamily.</text>
</comment>
<evidence type="ECO:0000256" key="2">
    <source>
        <dbReference type="ARBA" id="ARBA00023235"/>
    </source>
</evidence>
<keyword evidence="2" id="KW-0413">Isomerase</keyword>
<feature type="compositionally biased region" description="Polar residues" evidence="3">
    <location>
        <begin position="45"/>
        <end position="55"/>
    </location>
</feature>
<keyword evidence="6" id="KW-1185">Reference proteome</keyword>
<dbReference type="SUPFAM" id="SSF52540">
    <property type="entry name" value="P-loop containing nucleoside triphosphate hydrolases"/>
    <property type="match status" value="1"/>
</dbReference>